<feature type="compositionally biased region" description="Polar residues" evidence="6">
    <location>
        <begin position="652"/>
        <end position="661"/>
    </location>
</feature>
<evidence type="ECO:0000256" key="2">
    <source>
        <dbReference type="ARBA" id="ARBA00022603"/>
    </source>
</evidence>
<keyword evidence="8" id="KW-1185">Reference proteome</keyword>
<evidence type="ECO:0000313" key="8">
    <source>
        <dbReference type="Proteomes" id="UP000283895"/>
    </source>
</evidence>
<evidence type="ECO:0000256" key="3">
    <source>
        <dbReference type="ARBA" id="ARBA00022679"/>
    </source>
</evidence>
<comment type="caution">
    <text evidence="5">Lacks conserved residue(s) required for the propagation of feature annotation.</text>
</comment>
<keyword evidence="4 5" id="KW-0949">S-adenosyl-L-methionine</keyword>
<dbReference type="PANTHER" id="PTHR10629:SF52">
    <property type="entry name" value="DNA (CYTOSINE-5)-METHYLTRANSFERASE 1"/>
    <property type="match status" value="1"/>
</dbReference>
<dbReference type="GO" id="GO:0032259">
    <property type="term" value="P:methylation"/>
    <property type="evidence" value="ECO:0007669"/>
    <property type="project" value="UniProtKB-KW"/>
</dbReference>
<evidence type="ECO:0000256" key="1">
    <source>
        <dbReference type="ARBA" id="ARBA00011975"/>
    </source>
</evidence>
<accession>A0A423X405</accession>
<keyword evidence="3 5" id="KW-0808">Transferase</keyword>
<dbReference type="EMBL" id="LKEA01000003">
    <property type="protein sequence ID" value="ROW10471.1"/>
    <property type="molecule type" value="Genomic_DNA"/>
</dbReference>
<feature type="region of interest" description="Disordered" evidence="6">
    <location>
        <begin position="24"/>
        <end position="72"/>
    </location>
</feature>
<name>A0A423X405_9PEZI</name>
<dbReference type="InterPro" id="IPR050390">
    <property type="entry name" value="C5-Methyltransferase"/>
</dbReference>
<dbReference type="PROSITE" id="PS51679">
    <property type="entry name" value="SAM_MT_C5"/>
    <property type="match status" value="1"/>
</dbReference>
<dbReference type="OrthoDB" id="414133at2759"/>
<dbReference type="InterPro" id="IPR029063">
    <property type="entry name" value="SAM-dependent_MTases_sf"/>
</dbReference>
<dbReference type="GO" id="GO:0005634">
    <property type="term" value="C:nucleus"/>
    <property type="evidence" value="ECO:0007669"/>
    <property type="project" value="TreeGrafter"/>
</dbReference>
<comment type="caution">
    <text evidence="7">The sequence shown here is derived from an EMBL/GenBank/DDBJ whole genome shotgun (WGS) entry which is preliminary data.</text>
</comment>
<dbReference type="Proteomes" id="UP000283895">
    <property type="component" value="Unassembled WGS sequence"/>
</dbReference>
<dbReference type="AlphaFoldDB" id="A0A423X405"/>
<comment type="similarity">
    <text evidence="5">Belongs to the class I-like SAM-binding methyltransferase superfamily. C5-methyltransferase family.</text>
</comment>
<dbReference type="Pfam" id="PF00145">
    <property type="entry name" value="DNA_methylase"/>
    <property type="match status" value="1"/>
</dbReference>
<gene>
    <name evidence="7" type="ORF">VMCG_02026</name>
</gene>
<dbReference type="EC" id="2.1.1.37" evidence="1"/>
<dbReference type="PANTHER" id="PTHR10629">
    <property type="entry name" value="CYTOSINE-SPECIFIC METHYLTRANSFERASE"/>
    <property type="match status" value="1"/>
</dbReference>
<feature type="compositionally biased region" description="Polar residues" evidence="6">
    <location>
        <begin position="715"/>
        <end position="728"/>
    </location>
</feature>
<keyword evidence="2 5" id="KW-0489">Methyltransferase</keyword>
<protein>
    <recommendedName>
        <fullName evidence="1">DNA (cytosine-5-)-methyltransferase</fullName>
        <ecNumber evidence="1">2.1.1.37</ecNumber>
    </recommendedName>
</protein>
<dbReference type="InterPro" id="IPR001525">
    <property type="entry name" value="C5_MeTfrase"/>
</dbReference>
<dbReference type="Gene3D" id="3.40.50.150">
    <property type="entry name" value="Vaccinia Virus protein VP39"/>
    <property type="match status" value="1"/>
</dbReference>
<dbReference type="SUPFAM" id="SSF53335">
    <property type="entry name" value="S-adenosyl-L-methionine-dependent methyltransferases"/>
    <property type="match status" value="1"/>
</dbReference>
<sequence>MSNSKTRRLGGSFQDLILDDSDEVLVSSENEQTPSAIIIDLTADDEPESEEKQEDSQEESAEGHPIQDGRRVKMSLRNHPLDGTHRSETSFEVDGIEYRVGQLVELVEADSDYEIKFVEIKSVYVHKETADIVVRGLPYTRTRNLLGRLPRKQNEVCLILEIDDDDERPEEIQALITIGPETILRTRTLIKTNKAFPACRFDEVAYPTKTAREEEAPLTCRWKMRVDYRDHYHRTAGRWNGGIILHMTENDPGIKRRNLGLDKERSQVWRGDTSPGGAIFSMPDAVKIEGRGLHDAQPVQTYSFADILCGSGGISRGAELAGLEVVAAVDPWSVACDSFTANFPNTRLYEMDVPDFVETIDHPHVDILHISPTLQLREKDDETNAAAINTITKLIDKLRPRFLTLDQSPRLGSDANTALFGSLVQACTSHGYSVQWKIINLVDYGLPQLTRKRIFIIGAAPGEKLPPWPTRTHSSEPEGDQQPYMTVKDAISTLDSRIHTLHDPTNCRALNRAPRPLDADEPINGTIPAVGTPFVHPSGRREFTLRELASLHGFPVYHHFEGAYIKKQIGSAFPPSVAKVFFQHIQQWMKEVDGVIPQSSSILKSENKNDIAGRGGKENQANKRPVGTEDDAKAGVVSQDTESIAKHGSLNGFASPQLSPASTTPTLGSPRPRSTSPTIPMRPAMSQTPDPPQTPSASSQSEHHLDGLVPGITPSVASCTGSAASSPGPSRYYGDGISPRKRGRSSYELDEDDTNEPTTEMLETPSKRARYSSPQFG</sequence>
<evidence type="ECO:0000256" key="5">
    <source>
        <dbReference type="PROSITE-ProRule" id="PRU01016"/>
    </source>
</evidence>
<reference evidence="7 8" key="1">
    <citation type="submission" date="2015-09" db="EMBL/GenBank/DDBJ databases">
        <title>Host preference determinants of Valsa canker pathogens revealed by comparative genomics.</title>
        <authorList>
            <person name="Yin Z."/>
            <person name="Huang L."/>
        </authorList>
    </citation>
    <scope>NUCLEOTIDE SEQUENCE [LARGE SCALE GENOMIC DNA]</scope>
    <source>
        <strain evidence="7 8">03-1</strain>
    </source>
</reference>
<feature type="compositionally biased region" description="Acidic residues" evidence="6">
    <location>
        <begin position="42"/>
        <end position="60"/>
    </location>
</feature>
<proteinExistence type="inferred from homology"/>
<feature type="compositionally biased region" description="Low complexity" evidence="6">
    <location>
        <begin position="662"/>
        <end position="683"/>
    </location>
</feature>
<evidence type="ECO:0000256" key="4">
    <source>
        <dbReference type="ARBA" id="ARBA00022691"/>
    </source>
</evidence>
<dbReference type="GO" id="GO:0003677">
    <property type="term" value="F:DNA binding"/>
    <property type="evidence" value="ECO:0007669"/>
    <property type="project" value="TreeGrafter"/>
</dbReference>
<dbReference type="STRING" id="356882.A0A423X405"/>
<organism evidence="7 8">
    <name type="scientific">Cytospora schulzeri</name>
    <dbReference type="NCBI Taxonomy" id="448051"/>
    <lineage>
        <taxon>Eukaryota</taxon>
        <taxon>Fungi</taxon>
        <taxon>Dikarya</taxon>
        <taxon>Ascomycota</taxon>
        <taxon>Pezizomycotina</taxon>
        <taxon>Sordariomycetes</taxon>
        <taxon>Sordariomycetidae</taxon>
        <taxon>Diaporthales</taxon>
        <taxon>Cytosporaceae</taxon>
        <taxon>Cytospora</taxon>
    </lineage>
</organism>
<feature type="region of interest" description="Disordered" evidence="6">
    <location>
        <begin position="605"/>
        <end position="777"/>
    </location>
</feature>
<feature type="compositionally biased region" description="Basic and acidic residues" evidence="6">
    <location>
        <begin position="605"/>
        <end position="633"/>
    </location>
</feature>
<dbReference type="GO" id="GO:0044027">
    <property type="term" value="P:negative regulation of gene expression via chromosomal CpG island methylation"/>
    <property type="evidence" value="ECO:0007669"/>
    <property type="project" value="TreeGrafter"/>
</dbReference>
<dbReference type="GO" id="GO:0003886">
    <property type="term" value="F:DNA (cytosine-5-)-methyltransferase activity"/>
    <property type="evidence" value="ECO:0007669"/>
    <property type="project" value="UniProtKB-EC"/>
</dbReference>
<evidence type="ECO:0000313" key="7">
    <source>
        <dbReference type="EMBL" id="ROW10471.1"/>
    </source>
</evidence>
<evidence type="ECO:0000256" key="6">
    <source>
        <dbReference type="SAM" id="MobiDB-lite"/>
    </source>
</evidence>
<feature type="compositionally biased region" description="Basic and acidic residues" evidence="6">
    <location>
        <begin position="61"/>
        <end position="71"/>
    </location>
</feature>